<sequence>MALSACATSGSSRYQIKFFEGHRYPFNRVLQFSCTQRCQSLQTGPIRRATTAHFDEPNNKMVHVNGFTERLWESLPEPVKEFPWKKAEELVLQQMLMVGEKVLKWSLITVFIFSFLSDVVFAVVRNRELMVPLGLFIGCTMADFLKETSQELFQGTKEGGLSWHLLGIGSFFVLVKFVSPYFAVQGHTILSHVGNGGLMQMDNVFQPLLPCSSRPISNIACRNTHDSLGIHTGNLRELNCTIDSMEDDVTEMLRSLSLM</sequence>
<keyword evidence="1" id="KW-0812">Transmembrane</keyword>
<accession>A0A9Q0HIU4</accession>
<protein>
    <submittedName>
        <fullName evidence="2">Uncharacterized protein</fullName>
    </submittedName>
</protein>
<keyword evidence="3" id="KW-1185">Reference proteome</keyword>
<evidence type="ECO:0000256" key="1">
    <source>
        <dbReference type="SAM" id="Phobius"/>
    </source>
</evidence>
<reference evidence="2" key="1">
    <citation type="journal article" date="2023" name="Plant J.">
        <title>The genome of the king protea, Protea cynaroides.</title>
        <authorList>
            <person name="Chang J."/>
            <person name="Duong T.A."/>
            <person name="Schoeman C."/>
            <person name="Ma X."/>
            <person name="Roodt D."/>
            <person name="Barker N."/>
            <person name="Li Z."/>
            <person name="Van de Peer Y."/>
            <person name="Mizrachi E."/>
        </authorList>
    </citation>
    <scope>NUCLEOTIDE SEQUENCE</scope>
    <source>
        <tissue evidence="2">Young leaves</tissue>
    </source>
</reference>
<keyword evidence="1" id="KW-0472">Membrane</keyword>
<dbReference type="Proteomes" id="UP001141806">
    <property type="component" value="Unassembled WGS sequence"/>
</dbReference>
<dbReference type="AlphaFoldDB" id="A0A9Q0HIU4"/>
<dbReference type="EMBL" id="JAMYWD010000007">
    <property type="protein sequence ID" value="KAJ4964779.1"/>
    <property type="molecule type" value="Genomic_DNA"/>
</dbReference>
<comment type="caution">
    <text evidence="2">The sequence shown here is derived from an EMBL/GenBank/DDBJ whole genome shotgun (WGS) entry which is preliminary data.</text>
</comment>
<evidence type="ECO:0000313" key="2">
    <source>
        <dbReference type="EMBL" id="KAJ4964779.1"/>
    </source>
</evidence>
<dbReference type="PANTHER" id="PTHR36000">
    <property type="entry name" value="DEFECTIVE 1273 PROTEIN, PUTATIVE-RELATED"/>
    <property type="match status" value="1"/>
</dbReference>
<gene>
    <name evidence="2" type="ORF">NE237_016628</name>
</gene>
<keyword evidence="1" id="KW-1133">Transmembrane helix</keyword>
<evidence type="ECO:0000313" key="3">
    <source>
        <dbReference type="Proteomes" id="UP001141806"/>
    </source>
</evidence>
<feature type="transmembrane region" description="Helical" evidence="1">
    <location>
        <begin position="165"/>
        <end position="183"/>
    </location>
</feature>
<proteinExistence type="predicted"/>
<feature type="transmembrane region" description="Helical" evidence="1">
    <location>
        <begin position="102"/>
        <end position="123"/>
    </location>
</feature>
<dbReference type="PANTHER" id="PTHR36000:SF3">
    <property type="entry name" value="EMBRYO DEFECTIVE 1273"/>
    <property type="match status" value="1"/>
</dbReference>
<organism evidence="2 3">
    <name type="scientific">Protea cynaroides</name>
    <dbReference type="NCBI Taxonomy" id="273540"/>
    <lineage>
        <taxon>Eukaryota</taxon>
        <taxon>Viridiplantae</taxon>
        <taxon>Streptophyta</taxon>
        <taxon>Embryophyta</taxon>
        <taxon>Tracheophyta</taxon>
        <taxon>Spermatophyta</taxon>
        <taxon>Magnoliopsida</taxon>
        <taxon>Proteales</taxon>
        <taxon>Proteaceae</taxon>
        <taxon>Protea</taxon>
    </lineage>
</organism>
<dbReference type="OrthoDB" id="742048at2759"/>
<name>A0A9Q0HIU4_9MAGN</name>